<proteinExistence type="predicted"/>
<accession>A0A9P7L0V8</accession>
<evidence type="ECO:0000256" key="1">
    <source>
        <dbReference type="SAM" id="MobiDB-lite"/>
    </source>
</evidence>
<dbReference type="OrthoDB" id="1678912at2759"/>
<feature type="region of interest" description="Disordered" evidence="1">
    <location>
        <begin position="123"/>
        <end position="156"/>
    </location>
</feature>
<dbReference type="EMBL" id="JADFTT010000603">
    <property type="protein sequence ID" value="KAG5759866.1"/>
    <property type="molecule type" value="Genomic_DNA"/>
</dbReference>
<keyword evidence="3" id="KW-1185">Reference proteome</keyword>
<evidence type="ECO:0000313" key="2">
    <source>
        <dbReference type="EMBL" id="KAG5759866.1"/>
    </source>
</evidence>
<evidence type="ECO:0000313" key="3">
    <source>
        <dbReference type="Proteomes" id="UP000750502"/>
    </source>
</evidence>
<reference evidence="2" key="1">
    <citation type="journal article" date="2020" name="bioRxiv">
        <title>Historical genomics reveals the evolutionary mechanisms behind multiple outbreaks of the host-specific coffee wilt pathogen Fusarium xylarioides.</title>
        <authorList>
            <person name="Peck D."/>
            <person name="Nowell R.W."/>
            <person name="Flood J."/>
            <person name="Ryan M.J."/>
            <person name="Barraclough T.G."/>
        </authorList>
    </citation>
    <scope>NUCLEOTIDE SEQUENCE</scope>
    <source>
        <strain evidence="2">IMI 127659i</strain>
    </source>
</reference>
<organism evidence="2 3">
    <name type="scientific">Fusarium xylarioides</name>
    <dbReference type="NCBI Taxonomy" id="221167"/>
    <lineage>
        <taxon>Eukaryota</taxon>
        <taxon>Fungi</taxon>
        <taxon>Dikarya</taxon>
        <taxon>Ascomycota</taxon>
        <taxon>Pezizomycotina</taxon>
        <taxon>Sordariomycetes</taxon>
        <taxon>Hypocreomycetidae</taxon>
        <taxon>Hypocreales</taxon>
        <taxon>Nectriaceae</taxon>
        <taxon>Fusarium</taxon>
        <taxon>Fusarium fujikuroi species complex</taxon>
    </lineage>
</organism>
<protein>
    <submittedName>
        <fullName evidence="2">Uncharacterized protein</fullName>
    </submittedName>
</protein>
<name>A0A9P7L0V8_9HYPO</name>
<dbReference type="Proteomes" id="UP000750502">
    <property type="component" value="Unassembled WGS sequence"/>
</dbReference>
<gene>
    <name evidence="2" type="ORF">H9Q72_012012</name>
</gene>
<comment type="caution">
    <text evidence="2">The sequence shown here is derived from an EMBL/GenBank/DDBJ whole genome shotgun (WGS) entry which is preliminary data.</text>
</comment>
<feature type="compositionally biased region" description="Basic and acidic residues" evidence="1">
    <location>
        <begin position="123"/>
        <end position="133"/>
    </location>
</feature>
<feature type="compositionally biased region" description="Low complexity" evidence="1">
    <location>
        <begin position="140"/>
        <end position="156"/>
    </location>
</feature>
<dbReference type="AlphaFoldDB" id="A0A9P7L0V8"/>
<sequence length="156" mass="17285">MKAMSHPPRINFLGNTMSTYNSLISELDSLIIKLRDFSLSFSALRCTVRNEAPQTKRQTRSQQLEDPAAELLVTVLGGMDGLSDQLQTITLQAEDAHAQAQNLMLPSNKQVMDNAMNSLQMDTRSETSYKRQIDTQLGISEQEATSDSQSSETSSL</sequence>
<reference evidence="2" key="2">
    <citation type="submission" date="2020-10" db="EMBL/GenBank/DDBJ databases">
        <authorList>
            <person name="Peck L.D."/>
            <person name="Nowell R.W."/>
            <person name="Flood J."/>
            <person name="Ryan M.J."/>
            <person name="Barraclough T.G."/>
        </authorList>
    </citation>
    <scope>NUCLEOTIDE SEQUENCE</scope>
    <source>
        <strain evidence="2">IMI 127659i</strain>
    </source>
</reference>